<evidence type="ECO:0000313" key="2">
    <source>
        <dbReference type="Proteomes" id="UP000011944"/>
    </source>
</evidence>
<dbReference type="PROSITE" id="PS51365">
    <property type="entry name" value="RENAL_DIPEPTIDASE_2"/>
    <property type="match status" value="1"/>
</dbReference>
<reference evidence="1 2" key="1">
    <citation type="submission" date="2012-10" db="EMBL/GenBank/DDBJ databases">
        <authorList>
            <person name="Strain E.A."/>
            <person name="Brown E."/>
            <person name="Allard M.W."/>
            <person name="Gonzalez-Escalona N."/>
            <person name="Timme R."/>
        </authorList>
    </citation>
    <scope>NUCLEOTIDE SEQUENCE [LARGE SCALE GENOMIC DNA]</scope>
    <source>
        <strain evidence="1 2">CFSAN001627</strain>
    </source>
</reference>
<comment type="caution">
    <text evidence="1">The sequence shown here is derived from an EMBL/GenBank/DDBJ whole genome shotgun (WGS) entry which is preliminary data.</text>
</comment>
<protein>
    <submittedName>
        <fullName evidence="1">Dipeptidase</fullName>
    </submittedName>
</protein>
<dbReference type="EMBL" id="AMXI01001235">
    <property type="protein sequence ID" value="EKN40365.1"/>
    <property type="molecule type" value="Genomic_DNA"/>
</dbReference>
<dbReference type="PATRIC" id="fig|1232189.3.peg.3149"/>
<dbReference type="Pfam" id="PF01244">
    <property type="entry name" value="Peptidase_M19"/>
    <property type="match status" value="1"/>
</dbReference>
<dbReference type="SUPFAM" id="SSF51556">
    <property type="entry name" value="Metallo-dependent hydrolases"/>
    <property type="match status" value="1"/>
</dbReference>
<dbReference type="GO" id="GO:0006508">
    <property type="term" value="P:proteolysis"/>
    <property type="evidence" value="ECO:0007669"/>
    <property type="project" value="InterPro"/>
</dbReference>
<dbReference type="InterPro" id="IPR008257">
    <property type="entry name" value="Pept_M19"/>
</dbReference>
<dbReference type="GO" id="GO:0070573">
    <property type="term" value="F:metallodipeptidase activity"/>
    <property type="evidence" value="ECO:0007669"/>
    <property type="project" value="InterPro"/>
</dbReference>
<organism evidence="1 2">
    <name type="scientific">Clostridium botulinum CFSAN001627</name>
    <dbReference type="NCBI Taxonomy" id="1232189"/>
    <lineage>
        <taxon>Bacteria</taxon>
        <taxon>Bacillati</taxon>
        <taxon>Bacillota</taxon>
        <taxon>Clostridia</taxon>
        <taxon>Eubacteriales</taxon>
        <taxon>Clostridiaceae</taxon>
        <taxon>Clostridium</taxon>
    </lineage>
</organism>
<accession>M1ZUS6</accession>
<proteinExistence type="predicted"/>
<sequence length="87" mass="9947">MKKLFLGQSEEGKISEMIAHIKHIKNVGGIDVLCIGSDFDGIETPSEIKSSDEIYKLIDLLKKEDFHESEIEKILYKNSLRIIKEIL</sequence>
<name>M1ZUS6_CLOBO</name>
<dbReference type="InterPro" id="IPR032466">
    <property type="entry name" value="Metal_Hydrolase"/>
</dbReference>
<gene>
    <name evidence="1" type="ORF">CFSAN001627_20103</name>
</gene>
<dbReference type="AlphaFoldDB" id="M1ZUS6"/>
<reference evidence="1 2" key="2">
    <citation type="submission" date="2013-03" db="EMBL/GenBank/DDBJ databases">
        <title>Diversity in Clostridium botulinum.</title>
        <authorList>
            <person name="Timme R.E."/>
            <person name="Allard M."/>
            <person name="Luo Y."/>
            <person name="Strain E."/>
            <person name="Gonzalez-Escalona N."/>
            <person name="Brown E."/>
        </authorList>
    </citation>
    <scope>NUCLEOTIDE SEQUENCE [LARGE SCALE GENOMIC DNA]</scope>
    <source>
        <strain evidence="1 2">CFSAN001627</strain>
    </source>
</reference>
<evidence type="ECO:0000313" key="1">
    <source>
        <dbReference type="EMBL" id="EKN40365.1"/>
    </source>
</evidence>
<dbReference type="Gene3D" id="3.20.20.140">
    <property type="entry name" value="Metal-dependent hydrolases"/>
    <property type="match status" value="1"/>
</dbReference>
<dbReference type="PANTHER" id="PTHR10443">
    <property type="entry name" value="MICROSOMAL DIPEPTIDASE"/>
    <property type="match status" value="1"/>
</dbReference>
<dbReference type="PANTHER" id="PTHR10443:SF12">
    <property type="entry name" value="DIPEPTIDASE"/>
    <property type="match status" value="1"/>
</dbReference>
<dbReference type="Proteomes" id="UP000011944">
    <property type="component" value="Unassembled WGS sequence"/>
</dbReference>